<dbReference type="InterPro" id="IPR052162">
    <property type="entry name" value="Sensor_kinase/Photoreceptor"/>
</dbReference>
<evidence type="ECO:0000256" key="6">
    <source>
        <dbReference type="PROSITE-ProRule" id="PRU00169"/>
    </source>
</evidence>
<evidence type="ECO:0000256" key="4">
    <source>
        <dbReference type="ARBA" id="ARBA00022679"/>
    </source>
</evidence>
<dbReference type="AlphaFoldDB" id="A0A2P2DCZ9"/>
<feature type="domain" description="PAC" evidence="8">
    <location>
        <begin position="221"/>
        <end position="273"/>
    </location>
</feature>
<accession>A0A2P2DCZ9</accession>
<dbReference type="Pfam" id="PF13426">
    <property type="entry name" value="PAS_9"/>
    <property type="match status" value="1"/>
</dbReference>
<evidence type="ECO:0000256" key="2">
    <source>
        <dbReference type="ARBA" id="ARBA00012438"/>
    </source>
</evidence>
<dbReference type="InterPro" id="IPR011006">
    <property type="entry name" value="CheY-like_superfamily"/>
</dbReference>
<name>A0A2P2DCZ9_9LEPT</name>
<dbReference type="Gene3D" id="3.30.450.20">
    <property type="entry name" value="PAS domain"/>
    <property type="match status" value="1"/>
</dbReference>
<evidence type="ECO:0000313" key="9">
    <source>
        <dbReference type="EMBL" id="GBF42502.1"/>
    </source>
</evidence>
<dbReference type="InterPro" id="IPR036097">
    <property type="entry name" value="HisK_dim/P_sf"/>
</dbReference>
<dbReference type="SUPFAM" id="SSF47384">
    <property type="entry name" value="Homodimeric domain of signal transducing histidine kinase"/>
    <property type="match status" value="1"/>
</dbReference>
<dbReference type="Pfam" id="PF00072">
    <property type="entry name" value="Response_reg"/>
    <property type="match status" value="1"/>
</dbReference>
<dbReference type="EMBL" id="BFAZ01000009">
    <property type="protein sequence ID" value="GBF42502.1"/>
    <property type="molecule type" value="Genomic_DNA"/>
</dbReference>
<dbReference type="CDD" id="cd00082">
    <property type="entry name" value="HisKA"/>
    <property type="match status" value="1"/>
</dbReference>
<evidence type="ECO:0000313" key="10">
    <source>
        <dbReference type="Proteomes" id="UP000245206"/>
    </source>
</evidence>
<reference evidence="10" key="1">
    <citation type="journal article" date="2019" name="Microbiol. Immunol.">
        <title>Molecular and phenotypic characterization of Leptospira johnsonii sp. nov., Leptospira ellinghausenii sp. nov. and Leptospira ryugenii sp. nov. isolated from soil and water in Japan.</title>
        <authorList>
            <person name="Masuzawa T."/>
            <person name="Saito M."/>
            <person name="Nakao R."/>
            <person name="Nikaido Y."/>
            <person name="Matsumoto M."/>
            <person name="Ogawa M."/>
            <person name="Yokoyama M."/>
            <person name="Hidaka Y."/>
            <person name="Tomita J."/>
            <person name="Sakakibara K."/>
            <person name="Suzuki K."/>
            <person name="Yasuda S."/>
            <person name="Sato H."/>
            <person name="Yamaguchi M."/>
            <person name="Yoshida S.I."/>
            <person name="Koizumi N."/>
            <person name="Kawamura Y."/>
        </authorList>
    </citation>
    <scope>NUCLEOTIDE SEQUENCE [LARGE SCALE GENOMIC DNA]</scope>
    <source>
        <strain evidence="10">E18</strain>
    </source>
</reference>
<dbReference type="SUPFAM" id="SSF55785">
    <property type="entry name" value="PYP-like sensor domain (PAS domain)"/>
    <property type="match status" value="1"/>
</dbReference>
<sequence length="643" mass="74197">MAYFPLKARVMQTNLEASGMIEFFKVLPNLFSGGVYLTDPKSGQILFSNDFFKDNLGCKKPGKDCLESDLLAWVFKDDKEAFLEQILSPNKRNDREQIVGDYRFQMPNETLVRWFQFEKRKVNIPGMDSVLDLVFVRDVTNEKTNEINIVEQIQFFLGLFENASVGMALQDWEGGYFRINPRFTEITGYSFQNLTDLNIRRIKGEPISDEEMEYFSFFKEGVEESRLTRKDGRRINVYRRISAFRNSQGKPDFYYVFLDDVTEKKQLESYQLHSQKMETIGSLATNIAHDLNNYLQPIHVFSQLGKEQITLGKFDQNQILDYLEKIRMGADNARSMIHRIIHYSKTKNEHSVSKIDISSVIESTIPLLVAGLPKNVEAQFDFYKSPLITKVDVVQFSKILCELTSGGIFVWDDRKRGLVQIQTQPMDEVRLLISLEFTGLSLPSLSELTTLDLVNFRDEDFQWTGIHLINRYVKNWGGEFYLDKPDPMTLKVFIYLPLEESIPLHNPYKMNSETKPKDVWSEISKKKIWIVEDDEAASETISFVLSQKQINPKVFSTSTSAIQYLNEEIPDFVLSDYRLREMSGLVMIRKIKQVSPGVSAVLYTGNMDGLDAEELSKEGILVRSKPISVDELYESILLSFGFL</sequence>
<dbReference type="Gene3D" id="1.10.287.130">
    <property type="match status" value="1"/>
</dbReference>
<keyword evidence="3 6" id="KW-0597">Phosphoprotein</keyword>
<evidence type="ECO:0000256" key="3">
    <source>
        <dbReference type="ARBA" id="ARBA00022553"/>
    </source>
</evidence>
<evidence type="ECO:0000259" key="7">
    <source>
        <dbReference type="PROSITE" id="PS50110"/>
    </source>
</evidence>
<proteinExistence type="predicted"/>
<dbReference type="PANTHER" id="PTHR43304:SF1">
    <property type="entry name" value="PAC DOMAIN-CONTAINING PROTEIN"/>
    <property type="match status" value="1"/>
</dbReference>
<dbReference type="SMART" id="SM00448">
    <property type="entry name" value="REC"/>
    <property type="match status" value="1"/>
</dbReference>
<keyword evidence="10" id="KW-1185">Reference proteome</keyword>
<protein>
    <recommendedName>
        <fullName evidence="2">histidine kinase</fullName>
        <ecNumber evidence="2">2.7.13.3</ecNumber>
    </recommendedName>
</protein>
<dbReference type="InterPro" id="IPR035965">
    <property type="entry name" value="PAS-like_dom_sf"/>
</dbReference>
<evidence type="ECO:0000256" key="1">
    <source>
        <dbReference type="ARBA" id="ARBA00000085"/>
    </source>
</evidence>
<dbReference type="NCBIfam" id="TIGR00229">
    <property type="entry name" value="sensory_box"/>
    <property type="match status" value="1"/>
</dbReference>
<dbReference type="InterPro" id="IPR001789">
    <property type="entry name" value="Sig_transdc_resp-reg_receiver"/>
</dbReference>
<dbReference type="PANTHER" id="PTHR43304">
    <property type="entry name" value="PHYTOCHROME-LIKE PROTEIN CPH1"/>
    <property type="match status" value="1"/>
</dbReference>
<dbReference type="InterPro" id="IPR000014">
    <property type="entry name" value="PAS"/>
</dbReference>
<dbReference type="PROSITE" id="PS50110">
    <property type="entry name" value="RESPONSE_REGULATORY"/>
    <property type="match status" value="1"/>
</dbReference>
<keyword evidence="4" id="KW-0808">Transferase</keyword>
<dbReference type="CDD" id="cd00156">
    <property type="entry name" value="REC"/>
    <property type="match status" value="1"/>
</dbReference>
<dbReference type="Gene3D" id="3.40.50.2300">
    <property type="match status" value="1"/>
</dbReference>
<evidence type="ECO:0000256" key="5">
    <source>
        <dbReference type="ARBA" id="ARBA00022777"/>
    </source>
</evidence>
<dbReference type="SUPFAM" id="SSF52172">
    <property type="entry name" value="CheY-like"/>
    <property type="match status" value="1"/>
</dbReference>
<dbReference type="EC" id="2.7.13.3" evidence="2"/>
<dbReference type="InterPro" id="IPR003661">
    <property type="entry name" value="HisK_dim/P_dom"/>
</dbReference>
<keyword evidence="5" id="KW-0418">Kinase</keyword>
<dbReference type="PROSITE" id="PS50113">
    <property type="entry name" value="PAC"/>
    <property type="match status" value="1"/>
</dbReference>
<feature type="modified residue" description="4-aspartylphosphate" evidence="6">
    <location>
        <position position="576"/>
    </location>
</feature>
<comment type="catalytic activity">
    <reaction evidence="1">
        <text>ATP + protein L-histidine = ADP + protein N-phospho-L-histidine.</text>
        <dbReference type="EC" id="2.7.13.3"/>
    </reaction>
</comment>
<feature type="domain" description="Response regulatory" evidence="7">
    <location>
        <begin position="527"/>
        <end position="640"/>
    </location>
</feature>
<dbReference type="Proteomes" id="UP000245206">
    <property type="component" value="Unassembled WGS sequence"/>
</dbReference>
<organism evidence="9 10">
    <name type="scientific">Leptospira ellinghausenii</name>
    <dbReference type="NCBI Taxonomy" id="1917822"/>
    <lineage>
        <taxon>Bacteria</taxon>
        <taxon>Pseudomonadati</taxon>
        <taxon>Spirochaetota</taxon>
        <taxon>Spirochaetia</taxon>
        <taxon>Leptospirales</taxon>
        <taxon>Leptospiraceae</taxon>
        <taxon>Leptospira</taxon>
    </lineage>
</organism>
<dbReference type="GO" id="GO:0000155">
    <property type="term" value="F:phosphorelay sensor kinase activity"/>
    <property type="evidence" value="ECO:0007669"/>
    <property type="project" value="InterPro"/>
</dbReference>
<comment type="caution">
    <text evidence="9">The sequence shown here is derived from an EMBL/GenBank/DDBJ whole genome shotgun (WGS) entry which is preliminary data.</text>
</comment>
<gene>
    <name evidence="9" type="ORF">LPTSP2_17890</name>
</gene>
<dbReference type="InterPro" id="IPR000700">
    <property type="entry name" value="PAS-assoc_C"/>
</dbReference>
<evidence type="ECO:0000259" key="8">
    <source>
        <dbReference type="PROSITE" id="PS50113"/>
    </source>
</evidence>